<keyword evidence="2" id="KW-0479">Metal-binding</keyword>
<keyword evidence="3" id="KW-0223">Dioxygenase</keyword>
<dbReference type="InterPro" id="IPR037151">
    <property type="entry name" value="AlkB-like_sf"/>
</dbReference>
<evidence type="ECO:0000259" key="7">
    <source>
        <dbReference type="PROSITE" id="PS51471"/>
    </source>
</evidence>
<comment type="similarity">
    <text evidence="1">Belongs to the alkB family.</text>
</comment>
<feature type="domain" description="Fe2OG dioxygenase" evidence="7">
    <location>
        <begin position="398"/>
        <end position="508"/>
    </location>
</feature>
<dbReference type="PANTHER" id="PTHR16557">
    <property type="entry name" value="ALKYLATED DNA REPAIR PROTEIN ALKB-RELATED"/>
    <property type="match status" value="1"/>
</dbReference>
<gene>
    <name evidence="8" type="ORF">VitviT2T_011887</name>
</gene>
<dbReference type="PROSITE" id="PS51471">
    <property type="entry name" value="FE2OG_OXY"/>
    <property type="match status" value="1"/>
</dbReference>
<dbReference type="InterPro" id="IPR004574">
    <property type="entry name" value="Alkb"/>
</dbReference>
<dbReference type="InterPro" id="IPR027450">
    <property type="entry name" value="AlkB-like"/>
</dbReference>
<feature type="compositionally biased region" description="Basic and acidic residues" evidence="6">
    <location>
        <begin position="190"/>
        <end position="203"/>
    </location>
</feature>
<feature type="compositionally biased region" description="Polar residues" evidence="6">
    <location>
        <begin position="117"/>
        <end position="149"/>
    </location>
</feature>
<evidence type="ECO:0000313" key="9">
    <source>
        <dbReference type="Proteomes" id="UP001227230"/>
    </source>
</evidence>
<proteinExistence type="inferred from homology"/>
<dbReference type="SUPFAM" id="SSF51197">
    <property type="entry name" value="Clavaminate synthase-like"/>
    <property type="match status" value="1"/>
</dbReference>
<evidence type="ECO:0000313" key="8">
    <source>
        <dbReference type="EMBL" id="WJZ92917.1"/>
    </source>
</evidence>
<evidence type="ECO:0000256" key="6">
    <source>
        <dbReference type="SAM" id="MobiDB-lite"/>
    </source>
</evidence>
<dbReference type="PANTHER" id="PTHR16557:SF10">
    <property type="entry name" value="2-OXOGLUTARATE-DEPENDENT DIOXYGENASE FAMILY PROTEIN"/>
    <property type="match status" value="1"/>
</dbReference>
<dbReference type="InterPro" id="IPR005123">
    <property type="entry name" value="Oxoglu/Fe-dep_dioxygenase_dom"/>
</dbReference>
<accession>A0ABY9CDU6</accession>
<evidence type="ECO:0000256" key="3">
    <source>
        <dbReference type="ARBA" id="ARBA00022964"/>
    </source>
</evidence>
<keyword evidence="4" id="KW-0560">Oxidoreductase</keyword>
<dbReference type="EMBL" id="CP126655">
    <property type="protein sequence ID" value="WJZ92917.1"/>
    <property type="molecule type" value="Genomic_DNA"/>
</dbReference>
<dbReference type="Gene3D" id="2.60.120.590">
    <property type="entry name" value="Alpha-ketoglutarate-dependent dioxygenase AlkB-like"/>
    <property type="match status" value="1"/>
</dbReference>
<feature type="region of interest" description="Disordered" evidence="6">
    <location>
        <begin position="85"/>
        <end position="243"/>
    </location>
</feature>
<keyword evidence="5" id="KW-0408">Iron</keyword>
<name>A0ABY9CDU6_VITVI</name>
<dbReference type="Proteomes" id="UP001227230">
    <property type="component" value="Chromosome 8"/>
</dbReference>
<dbReference type="Pfam" id="PF13532">
    <property type="entry name" value="2OG-FeII_Oxy_2"/>
    <property type="match status" value="1"/>
</dbReference>
<evidence type="ECO:0000256" key="5">
    <source>
        <dbReference type="ARBA" id="ARBA00023004"/>
    </source>
</evidence>
<evidence type="ECO:0000256" key="2">
    <source>
        <dbReference type="ARBA" id="ARBA00022723"/>
    </source>
</evidence>
<evidence type="ECO:0000256" key="4">
    <source>
        <dbReference type="ARBA" id="ARBA00023002"/>
    </source>
</evidence>
<protein>
    <recommendedName>
        <fullName evidence="7">Fe2OG dioxygenase domain-containing protein</fullName>
    </recommendedName>
</protein>
<evidence type="ECO:0000256" key="1">
    <source>
        <dbReference type="ARBA" id="ARBA00007879"/>
    </source>
</evidence>
<organism evidence="8 9">
    <name type="scientific">Vitis vinifera</name>
    <name type="common">Grape</name>
    <dbReference type="NCBI Taxonomy" id="29760"/>
    <lineage>
        <taxon>Eukaryota</taxon>
        <taxon>Viridiplantae</taxon>
        <taxon>Streptophyta</taxon>
        <taxon>Embryophyta</taxon>
        <taxon>Tracheophyta</taxon>
        <taxon>Spermatophyta</taxon>
        <taxon>Magnoliopsida</taxon>
        <taxon>eudicotyledons</taxon>
        <taxon>Gunneridae</taxon>
        <taxon>Pentapetalae</taxon>
        <taxon>rosids</taxon>
        <taxon>Vitales</taxon>
        <taxon>Vitaceae</taxon>
        <taxon>Viteae</taxon>
        <taxon>Vitis</taxon>
    </lineage>
</organism>
<sequence length="508" mass="56760">MLSRTTSVAAISHRLHQIFPQFSSYLPKMNSVDGSMERVSRDICSDSVRNFAMVARSGSKEPVSLFDSSYAEEFPMLSPDGILPIKNRKSNKMRTRVDLSTEVGTRENSSLHHESPPMSNSTFQQYGTSLPSDDTSFPSDCQEKGTPSYSRELHHVQSCVDDEVSSTNANQDDSKLPTSLGKKSMPPHLRQREYEDSTRKDESDNSYLPTQFGKKSTPPHSRKPQRGQPYHRHDVGTGNSECPRGLQKFEPFDICKSGVMHPVKKCLIPEQNEIKHSMEGTTQEVLRPGMVLLKGYISLTEQIKMVKKCRDLGVGPGGFYRPGYQDGAKLRLQMMCLGMNWDPQTRKYEKWHPLDGSETPDIPHEFSVLVERAIQDSQSLIKKNSGENNVEDTLPRMSPNICIVNFYTTSGRLGLHQDRDESEESLLKGLPVVSFSLGDSAEFLYGNQRNVDAAGKVVLESGDVLIFGGPSRHIFHGVSSIIPNSAPNSLLEETNLLPGRLNLTLRQL</sequence>
<reference evidence="8 9" key="1">
    <citation type="journal article" date="2023" name="Hortic Res">
        <title>The complete reference genome for grapevine (Vitis vinifera L.) genetics and breeding.</title>
        <authorList>
            <person name="Shi X."/>
            <person name="Cao S."/>
            <person name="Wang X."/>
            <person name="Huang S."/>
            <person name="Wang Y."/>
            <person name="Liu Z."/>
            <person name="Liu W."/>
            <person name="Leng X."/>
            <person name="Peng Y."/>
            <person name="Wang N."/>
            <person name="Wang Y."/>
            <person name="Ma Z."/>
            <person name="Xu X."/>
            <person name="Zhang F."/>
            <person name="Xue H."/>
            <person name="Zhong H."/>
            <person name="Wang Y."/>
            <person name="Zhang K."/>
            <person name="Velt A."/>
            <person name="Avia K."/>
            <person name="Holtgrawe D."/>
            <person name="Grimplet J."/>
            <person name="Matus J.T."/>
            <person name="Ware D."/>
            <person name="Wu X."/>
            <person name="Wang H."/>
            <person name="Liu C."/>
            <person name="Fang Y."/>
            <person name="Rustenholz C."/>
            <person name="Cheng Z."/>
            <person name="Xiao H."/>
            <person name="Zhou Y."/>
        </authorList>
    </citation>
    <scope>NUCLEOTIDE SEQUENCE [LARGE SCALE GENOMIC DNA]</scope>
    <source>
        <strain evidence="9">cv. Pinot noir / PN40024</strain>
        <tissue evidence="8">Leaf</tissue>
    </source>
</reference>
<keyword evidence="9" id="KW-1185">Reference proteome</keyword>